<sequence length="120" mass="13699">MVKESFELVKNIVSTLDNDKGKDILIQEVNEITLVSDYFVLVTGNSTTHVQSLAENLIDTMKQEKNISALHKEGITEGNWALIDFDSVVVHIFLEETRSFYNLERLWAEANEITINELDI</sequence>
<comment type="similarity">
    <text evidence="1 2">Belongs to the Iojap/RsfS family.</text>
</comment>
<dbReference type="GO" id="GO:0017148">
    <property type="term" value="P:negative regulation of translation"/>
    <property type="evidence" value="ECO:0007669"/>
    <property type="project" value="UniProtKB-UniRule"/>
</dbReference>
<dbReference type="OrthoDB" id="9793681at2"/>
<dbReference type="PANTHER" id="PTHR21043:SF0">
    <property type="entry name" value="MITOCHONDRIAL ASSEMBLY OF RIBOSOMAL LARGE SUBUNIT PROTEIN 1"/>
    <property type="match status" value="1"/>
</dbReference>
<comment type="function">
    <text evidence="2">Functions as a ribosomal silencing factor. Interacts with ribosomal protein uL14 (rplN), blocking formation of intersubunit bridge B8. Prevents association of the 30S and 50S ribosomal subunits and the formation of functional ribosomes, thus repressing translation.</text>
</comment>
<dbReference type="Proteomes" id="UP000214588">
    <property type="component" value="Unassembled WGS sequence"/>
</dbReference>
<dbReference type="GO" id="GO:0042256">
    <property type="term" value="P:cytosolic ribosome assembly"/>
    <property type="evidence" value="ECO:0007669"/>
    <property type="project" value="UniProtKB-UniRule"/>
</dbReference>
<comment type="subunit">
    <text evidence="2">Interacts with ribosomal protein uL14 (rplN).</text>
</comment>
<evidence type="ECO:0000313" key="4">
    <source>
        <dbReference type="Proteomes" id="UP000214588"/>
    </source>
</evidence>
<dbReference type="InterPro" id="IPR043519">
    <property type="entry name" value="NT_sf"/>
</dbReference>
<dbReference type="Pfam" id="PF02410">
    <property type="entry name" value="RsfS"/>
    <property type="match status" value="1"/>
</dbReference>
<dbReference type="GO" id="GO:0043023">
    <property type="term" value="F:ribosomal large subunit binding"/>
    <property type="evidence" value="ECO:0007669"/>
    <property type="project" value="TreeGrafter"/>
</dbReference>
<dbReference type="PANTHER" id="PTHR21043">
    <property type="entry name" value="IOJAP SUPERFAMILY ORTHOLOG"/>
    <property type="match status" value="1"/>
</dbReference>
<dbReference type="HAMAP" id="MF_01477">
    <property type="entry name" value="Iojap_RsfS"/>
    <property type="match status" value="1"/>
</dbReference>
<evidence type="ECO:0000256" key="2">
    <source>
        <dbReference type="HAMAP-Rule" id="MF_01477"/>
    </source>
</evidence>
<dbReference type="Gene3D" id="3.30.460.10">
    <property type="entry name" value="Beta Polymerase, domain 2"/>
    <property type="match status" value="1"/>
</dbReference>
<evidence type="ECO:0000256" key="1">
    <source>
        <dbReference type="ARBA" id="ARBA00010574"/>
    </source>
</evidence>
<proteinExistence type="inferred from homology"/>
<gene>
    <name evidence="2 3" type="primary">rsfS</name>
    <name evidence="3" type="ORF">CDO51_05995</name>
</gene>
<dbReference type="EMBL" id="NIQC01000010">
    <property type="protein sequence ID" value="OWZ83936.1"/>
    <property type="molecule type" value="Genomic_DNA"/>
</dbReference>
<dbReference type="NCBIfam" id="TIGR00090">
    <property type="entry name" value="rsfS_iojap_ybeB"/>
    <property type="match status" value="1"/>
</dbReference>
<keyword evidence="2" id="KW-0810">Translation regulation</keyword>
<keyword evidence="2" id="KW-0678">Repressor</keyword>
<dbReference type="GO" id="GO:0090071">
    <property type="term" value="P:negative regulation of ribosome biogenesis"/>
    <property type="evidence" value="ECO:0007669"/>
    <property type="project" value="UniProtKB-UniRule"/>
</dbReference>
<protein>
    <recommendedName>
        <fullName evidence="2">Ribosomal silencing factor RsfS</fullName>
    </recommendedName>
</protein>
<comment type="caution">
    <text evidence="3">The sequence shown here is derived from an EMBL/GenBank/DDBJ whole genome shotgun (WGS) entry which is preliminary data.</text>
</comment>
<dbReference type="SUPFAM" id="SSF81301">
    <property type="entry name" value="Nucleotidyltransferase"/>
    <property type="match status" value="1"/>
</dbReference>
<dbReference type="InterPro" id="IPR004394">
    <property type="entry name" value="Iojap/RsfS/C7orf30"/>
</dbReference>
<dbReference type="GO" id="GO:0005737">
    <property type="term" value="C:cytoplasm"/>
    <property type="evidence" value="ECO:0007669"/>
    <property type="project" value="UniProtKB-SubCell"/>
</dbReference>
<evidence type="ECO:0000313" key="3">
    <source>
        <dbReference type="EMBL" id="OWZ83936.1"/>
    </source>
</evidence>
<dbReference type="AlphaFoldDB" id="A0A226BY50"/>
<keyword evidence="2" id="KW-0963">Cytoplasm</keyword>
<name>A0A226BY50_9FIRM</name>
<comment type="subcellular location">
    <subcellularLocation>
        <location evidence="2">Cytoplasm</location>
    </subcellularLocation>
</comment>
<organism evidence="3 4">
    <name type="scientific">Natranaerobius trueperi</name>
    <dbReference type="NCBI Taxonomy" id="759412"/>
    <lineage>
        <taxon>Bacteria</taxon>
        <taxon>Bacillati</taxon>
        <taxon>Bacillota</taxon>
        <taxon>Clostridia</taxon>
        <taxon>Natranaerobiales</taxon>
        <taxon>Natranaerobiaceae</taxon>
        <taxon>Natranaerobius</taxon>
    </lineage>
</organism>
<accession>A0A226BY50</accession>
<dbReference type="RefSeq" id="WP_089023396.1">
    <property type="nucleotide sequence ID" value="NZ_NIQC01000010.1"/>
</dbReference>
<keyword evidence="4" id="KW-1185">Reference proteome</keyword>
<reference evidence="3 4" key="1">
    <citation type="submission" date="2017-06" db="EMBL/GenBank/DDBJ databases">
        <title>Draft Genome Sequence of Natranaerobius trueperi halophilic, alkalithermophilic bacteria from soda lakes.</title>
        <authorList>
            <person name="Zhao B."/>
        </authorList>
    </citation>
    <scope>NUCLEOTIDE SEQUENCE [LARGE SCALE GENOMIC DNA]</scope>
    <source>
        <strain evidence="3 4">DSM 18760</strain>
    </source>
</reference>